<reference evidence="3" key="1">
    <citation type="submission" date="2023-08" db="EMBL/GenBank/DDBJ databases">
        <title>A de novo genome assembly of Solanum verrucosum Schlechtendal, a Mexican diploid species geographically isolated from the other diploid A-genome species in potato relatives.</title>
        <authorList>
            <person name="Hosaka K."/>
        </authorList>
    </citation>
    <scope>NUCLEOTIDE SEQUENCE</scope>
    <source>
        <tissue evidence="3">Young leaves</tissue>
    </source>
</reference>
<feature type="compositionally biased region" description="Basic and acidic residues" evidence="1">
    <location>
        <begin position="512"/>
        <end position="523"/>
    </location>
</feature>
<feature type="compositionally biased region" description="Polar residues" evidence="1">
    <location>
        <begin position="606"/>
        <end position="621"/>
    </location>
</feature>
<feature type="compositionally biased region" description="Low complexity" evidence="1">
    <location>
        <begin position="524"/>
        <end position="536"/>
    </location>
</feature>
<feature type="compositionally biased region" description="Low complexity" evidence="1">
    <location>
        <begin position="84"/>
        <end position="109"/>
    </location>
</feature>
<dbReference type="AlphaFoldDB" id="A0AAF0ZHG5"/>
<proteinExistence type="predicted"/>
<name>A0AAF0ZHG5_SOLVR</name>
<sequence length="717" mass="78789">MDILDLSCSLEDGDIVEVYVKNLINDAVMDPTLILLENVPYWDIEEYGSTINKVNEQSGVGEDPFTTFDTRYVSTPTLFTTTFAPRSPSTTTTHSTTTLPTTTARSLSTKTPPTTTVAPRSPSTTILVIAANPSTEDVDDLVSGPVESDFLEEEGSDYLTEDSVESECGLVGDDDEDYGSDVHEDARELKAKKRYFQRRKRKERVPVDTEETTVRKAKAKVLKDIMGDHIVEFGKILDYKDELLDWTNPGSTCVVKLGEPDALGRPVFQSFYICFYPLKKAFQNCRKYIGLDGCFLKGVCRGQLLVVVAKYGNNQMLPLASAVVEYENKEIWTWFIKLLKEDLGLRDGEDLTLITAMQKVLQENIDRSMNCNIEFNGDDGFEVREDHFNTVWILVGGLAVAIYLKTYANVIQLITNMEMWPVSTNPIVAPPEIKGMSGKPGKLRKKEAGESKKSEKLPRTGLAMTCSNCNVKGHNKRGCPQRVESSAREEPSNTDKGKGKTSGLGRPKKAQTKGEHSTKRSRENSPAAPSASPGPAKRSRGRPPTTPSAFAELSAYATPMKGARGRPPIAPATPNTFAAPTKSARGRPHAAASAPPTCPSPANYHVGSSTPADYQLTNSNKGIRRGRGNTTSYKRQAVIGMGVFQAENGFKALNLGMSSCKIFSTGTTKVTKYDDVTGDIGYKPSTAPKLKWNGKTAISIRKLQEMREEQKKNIKRK</sequence>
<feature type="region of interest" description="Disordered" evidence="1">
    <location>
        <begin position="428"/>
        <end position="548"/>
    </location>
</feature>
<feature type="region of interest" description="Disordered" evidence="1">
    <location>
        <begin position="83"/>
        <end position="120"/>
    </location>
</feature>
<keyword evidence="4" id="KW-1185">Reference proteome</keyword>
<feature type="compositionally biased region" description="Low complexity" evidence="1">
    <location>
        <begin position="572"/>
        <end position="581"/>
    </location>
</feature>
<dbReference type="PANTHER" id="PTHR31973:SF197">
    <property type="entry name" value="SWIM-TYPE DOMAIN-CONTAINING PROTEIN"/>
    <property type="match status" value="1"/>
</dbReference>
<gene>
    <name evidence="3" type="ORF">MTR67_032148</name>
</gene>
<feature type="compositionally biased region" description="Basic and acidic residues" evidence="1">
    <location>
        <begin position="485"/>
        <end position="498"/>
    </location>
</feature>
<dbReference type="InterPro" id="IPR018289">
    <property type="entry name" value="MULE_transposase_dom"/>
</dbReference>
<feature type="compositionally biased region" description="Basic and acidic residues" evidence="1">
    <location>
        <begin position="446"/>
        <end position="458"/>
    </location>
</feature>
<evidence type="ECO:0000259" key="2">
    <source>
        <dbReference type="Pfam" id="PF10551"/>
    </source>
</evidence>
<dbReference type="Proteomes" id="UP001234989">
    <property type="component" value="Chromosome 7"/>
</dbReference>
<evidence type="ECO:0000313" key="3">
    <source>
        <dbReference type="EMBL" id="WMV38763.1"/>
    </source>
</evidence>
<dbReference type="PANTHER" id="PTHR31973">
    <property type="entry name" value="POLYPROTEIN, PUTATIVE-RELATED"/>
    <property type="match status" value="1"/>
</dbReference>
<evidence type="ECO:0000256" key="1">
    <source>
        <dbReference type="SAM" id="MobiDB-lite"/>
    </source>
</evidence>
<organism evidence="3 4">
    <name type="scientific">Solanum verrucosum</name>
    <dbReference type="NCBI Taxonomy" id="315347"/>
    <lineage>
        <taxon>Eukaryota</taxon>
        <taxon>Viridiplantae</taxon>
        <taxon>Streptophyta</taxon>
        <taxon>Embryophyta</taxon>
        <taxon>Tracheophyta</taxon>
        <taxon>Spermatophyta</taxon>
        <taxon>Magnoliopsida</taxon>
        <taxon>eudicotyledons</taxon>
        <taxon>Gunneridae</taxon>
        <taxon>Pentapetalae</taxon>
        <taxon>asterids</taxon>
        <taxon>lamiids</taxon>
        <taxon>Solanales</taxon>
        <taxon>Solanaceae</taxon>
        <taxon>Solanoideae</taxon>
        <taxon>Solaneae</taxon>
        <taxon>Solanum</taxon>
    </lineage>
</organism>
<dbReference type="EMBL" id="CP133618">
    <property type="protein sequence ID" value="WMV38763.1"/>
    <property type="molecule type" value="Genomic_DNA"/>
</dbReference>
<accession>A0AAF0ZHG5</accession>
<feature type="region of interest" description="Disordered" evidence="1">
    <location>
        <begin position="560"/>
        <end position="629"/>
    </location>
</feature>
<feature type="domain" description="MULE transposase" evidence="2">
    <location>
        <begin position="289"/>
        <end position="363"/>
    </location>
</feature>
<dbReference type="Pfam" id="PF10551">
    <property type="entry name" value="MULE"/>
    <property type="match status" value="1"/>
</dbReference>
<protein>
    <recommendedName>
        <fullName evidence="2">MULE transposase domain-containing protein</fullName>
    </recommendedName>
</protein>
<feature type="compositionally biased region" description="Polar residues" evidence="1">
    <location>
        <begin position="110"/>
        <end position="120"/>
    </location>
</feature>
<evidence type="ECO:0000313" key="4">
    <source>
        <dbReference type="Proteomes" id="UP001234989"/>
    </source>
</evidence>